<dbReference type="GO" id="GO:0005615">
    <property type="term" value="C:extracellular space"/>
    <property type="evidence" value="ECO:0007669"/>
    <property type="project" value="TreeGrafter"/>
</dbReference>
<evidence type="ECO:0000256" key="3">
    <source>
        <dbReference type="ARBA" id="ARBA00022670"/>
    </source>
</evidence>
<feature type="domain" description="Aminopeptidase N-like N-terminal" evidence="14">
    <location>
        <begin position="15"/>
        <end position="196"/>
    </location>
</feature>
<comment type="caution">
    <text evidence="15">The sequence shown here is derived from an EMBL/GenBank/DDBJ whole genome shotgun (WGS) entry which is preliminary data.</text>
</comment>
<dbReference type="InterPro" id="IPR027268">
    <property type="entry name" value="Peptidase_M4/M1_CTD_sf"/>
</dbReference>
<evidence type="ECO:0000259" key="12">
    <source>
        <dbReference type="Pfam" id="PF01433"/>
    </source>
</evidence>
<evidence type="ECO:0000256" key="1">
    <source>
        <dbReference type="ARBA" id="ARBA00010136"/>
    </source>
</evidence>
<dbReference type="GO" id="GO:0043171">
    <property type="term" value="P:peptide catabolic process"/>
    <property type="evidence" value="ECO:0007669"/>
    <property type="project" value="TreeGrafter"/>
</dbReference>
<feature type="binding site" evidence="9">
    <location>
        <position position="307"/>
    </location>
    <ligand>
        <name>Zn(2+)</name>
        <dbReference type="ChEBI" id="CHEBI:29105"/>
        <note>catalytic</note>
    </ligand>
</feature>
<dbReference type="PANTHER" id="PTHR11533:SF174">
    <property type="entry name" value="PUROMYCIN-SENSITIVE AMINOPEPTIDASE-RELATED"/>
    <property type="match status" value="1"/>
</dbReference>
<keyword evidence="5 11" id="KW-0378">Hydrolase</keyword>
<evidence type="ECO:0000256" key="4">
    <source>
        <dbReference type="ARBA" id="ARBA00022723"/>
    </source>
</evidence>
<dbReference type="InterPro" id="IPR045357">
    <property type="entry name" value="Aminopeptidase_N-like_N"/>
</dbReference>
<feature type="domain" description="ERAP1-like C-terminal" evidence="13">
    <location>
        <begin position="535"/>
        <end position="707"/>
    </location>
</feature>
<feature type="site" description="Transition state stabilizer" evidence="10">
    <location>
        <position position="389"/>
    </location>
</feature>
<keyword evidence="7 11" id="KW-0482">Metalloprotease</keyword>
<feature type="active site" description="Proton acceptor" evidence="8">
    <location>
        <position position="304"/>
    </location>
</feature>
<evidence type="ECO:0000259" key="14">
    <source>
        <dbReference type="Pfam" id="PF17900"/>
    </source>
</evidence>
<dbReference type="GO" id="GO:0008270">
    <property type="term" value="F:zinc ion binding"/>
    <property type="evidence" value="ECO:0007669"/>
    <property type="project" value="UniProtKB-UniRule"/>
</dbReference>
<dbReference type="OrthoDB" id="10031169at2759"/>
<keyword evidence="16" id="KW-1185">Reference proteome</keyword>
<dbReference type="PRINTS" id="PR00756">
    <property type="entry name" value="ALADIPTASE"/>
</dbReference>
<dbReference type="Pfam" id="PF01433">
    <property type="entry name" value="Peptidase_M1"/>
    <property type="match status" value="1"/>
</dbReference>
<dbReference type="CDD" id="cd09601">
    <property type="entry name" value="M1_APN-Q_like"/>
    <property type="match status" value="1"/>
</dbReference>
<dbReference type="Gene3D" id="1.10.390.10">
    <property type="entry name" value="Neutral Protease Domain 2"/>
    <property type="match status" value="1"/>
</dbReference>
<evidence type="ECO:0000256" key="8">
    <source>
        <dbReference type="PIRSR" id="PIRSR634016-1"/>
    </source>
</evidence>
<organism evidence="15 16">
    <name type="scientific">Anaeramoeba ignava</name>
    <name type="common">Anaerobic marine amoeba</name>
    <dbReference type="NCBI Taxonomy" id="1746090"/>
    <lineage>
        <taxon>Eukaryota</taxon>
        <taxon>Metamonada</taxon>
        <taxon>Anaeramoebidae</taxon>
        <taxon>Anaeramoeba</taxon>
    </lineage>
</organism>
<keyword evidence="2 11" id="KW-0031">Aminopeptidase</keyword>
<dbReference type="InterPro" id="IPR001930">
    <property type="entry name" value="Peptidase_M1"/>
</dbReference>
<dbReference type="Proteomes" id="UP001149090">
    <property type="component" value="Unassembled WGS sequence"/>
</dbReference>
<gene>
    <name evidence="15" type="ORF">M0811_01571</name>
</gene>
<evidence type="ECO:0000256" key="11">
    <source>
        <dbReference type="RuleBase" id="RU364040"/>
    </source>
</evidence>
<keyword evidence="6 9" id="KW-0862">Zinc</keyword>
<dbReference type="GO" id="GO:0005737">
    <property type="term" value="C:cytoplasm"/>
    <property type="evidence" value="ECO:0007669"/>
    <property type="project" value="TreeGrafter"/>
</dbReference>
<dbReference type="GO" id="GO:0006508">
    <property type="term" value="P:proteolysis"/>
    <property type="evidence" value="ECO:0007669"/>
    <property type="project" value="UniProtKB-KW"/>
</dbReference>
<sequence length="815" mass="94212">MENETSCRLPLLAEPTHYKIHLKPDLVKFVFEGDLEAKIKIITKTKKLKLHSKELEIHSVFIKNQEQKEQKAEIIYQTENETVDFVFEEELDIGEYTLLVKYTGQHNDKMAGFYRSVYTVGENKKYAVVTQLEPTDARRVLPCWDEPSFKAIFELTLTTPAHLVTLSNMPIQTETQIENDLKIVSFQPTPKMSSYLFAIVVGEFDFIESKTPTNKIPVRVYTPLGKQNQGTFALDVCVRALDFYEKYFGIDYVLPKMDLVAIPDFSAGAMENWGLITYREIALLTDENSSQLRMQAVARTIAHELVHQWFGNLCSPEWWKHLWLNEGFAVWMTYVAIDHLFPEWDSWSQFGTREFTWAQELDGLKSSHPIEVEVNTSAQINEIFDPISYYKGACLVQMVRGFLGDEPFRKGINHFLLKFKFSNAGTEDLWEALKESSGVDVASVMRGWTQQTGFPYLLIQDKDVKNGEYTVLQKRFLFTGEDDPTLWKVPLHMIYSDGSSQMILLEDKAEQVIKLDHPLKEDDPKDEKDQKPQFPVDRFEIQSDYGLLASSGIIKTSQALSIYKFYKSEDSYPVFNGIISNFITIMNVFDENQKLYSMFQEFGKRLFEPVFHKLGWDPKDGEGVIISNLRISILGILGRCNYEPVIQKSKTLFENLISKNEEISPDFRGIVYSNALRNGGEKEYDAMLKMYRETNHPEEKYQSRSSRSDSMYAFVGVCRSLKGRDLAWDFLQQNWSKFWDKFGGGLFLLSNFIEAACSSFKSIQKLKEIEDFFQKTKAPSAERTIKQSLENISKNAKWVERDTNDVDEFLSNFLK</sequence>
<feature type="binding site" evidence="9">
    <location>
        <position position="303"/>
    </location>
    <ligand>
        <name>Zn(2+)</name>
        <dbReference type="ChEBI" id="CHEBI:29105"/>
        <note>catalytic</note>
    </ligand>
</feature>
<dbReference type="GO" id="GO:0016020">
    <property type="term" value="C:membrane"/>
    <property type="evidence" value="ECO:0007669"/>
    <property type="project" value="TreeGrafter"/>
</dbReference>
<dbReference type="Pfam" id="PF17900">
    <property type="entry name" value="Peptidase_M1_N"/>
    <property type="match status" value="1"/>
</dbReference>
<dbReference type="InterPro" id="IPR050344">
    <property type="entry name" value="Peptidase_M1_aminopeptidases"/>
</dbReference>
<dbReference type="Pfam" id="PF11838">
    <property type="entry name" value="ERAP1_C"/>
    <property type="match status" value="1"/>
</dbReference>
<dbReference type="InterPro" id="IPR042097">
    <property type="entry name" value="Aminopeptidase_N-like_N_sf"/>
</dbReference>
<dbReference type="EMBL" id="JAPDFW010000081">
    <property type="protein sequence ID" value="KAJ5072556.1"/>
    <property type="molecule type" value="Genomic_DNA"/>
</dbReference>
<comment type="cofactor">
    <cofactor evidence="9 11">
        <name>Zn(2+)</name>
        <dbReference type="ChEBI" id="CHEBI:29105"/>
    </cofactor>
    <text evidence="9 11">Binds 1 zinc ion per subunit.</text>
</comment>
<dbReference type="InterPro" id="IPR014782">
    <property type="entry name" value="Peptidase_M1_dom"/>
</dbReference>
<evidence type="ECO:0000259" key="13">
    <source>
        <dbReference type="Pfam" id="PF11838"/>
    </source>
</evidence>
<name>A0A9Q0LH22_ANAIG</name>
<evidence type="ECO:0000256" key="7">
    <source>
        <dbReference type="ARBA" id="ARBA00023049"/>
    </source>
</evidence>
<feature type="binding site" evidence="9">
    <location>
        <position position="326"/>
    </location>
    <ligand>
        <name>Zn(2+)</name>
        <dbReference type="ChEBI" id="CHEBI:29105"/>
        <note>catalytic</note>
    </ligand>
</feature>
<dbReference type="InterPro" id="IPR024571">
    <property type="entry name" value="ERAP1-like_C_dom"/>
</dbReference>
<dbReference type="GO" id="GO:0070006">
    <property type="term" value="F:metalloaminopeptidase activity"/>
    <property type="evidence" value="ECO:0007669"/>
    <property type="project" value="TreeGrafter"/>
</dbReference>
<evidence type="ECO:0000256" key="6">
    <source>
        <dbReference type="ARBA" id="ARBA00022833"/>
    </source>
</evidence>
<protein>
    <recommendedName>
        <fullName evidence="11">Aminopeptidase</fullName>
        <ecNumber evidence="11">3.4.11.-</ecNumber>
    </recommendedName>
</protein>
<dbReference type="AlphaFoldDB" id="A0A9Q0LH22"/>
<evidence type="ECO:0000313" key="15">
    <source>
        <dbReference type="EMBL" id="KAJ5072556.1"/>
    </source>
</evidence>
<dbReference type="Gene3D" id="1.25.50.20">
    <property type="match status" value="1"/>
</dbReference>
<dbReference type="OMA" id="MMEYVAI"/>
<evidence type="ECO:0000256" key="9">
    <source>
        <dbReference type="PIRSR" id="PIRSR634016-3"/>
    </source>
</evidence>
<dbReference type="GO" id="GO:0042277">
    <property type="term" value="F:peptide binding"/>
    <property type="evidence" value="ECO:0007669"/>
    <property type="project" value="TreeGrafter"/>
</dbReference>
<reference evidence="15" key="1">
    <citation type="submission" date="2022-10" db="EMBL/GenBank/DDBJ databases">
        <title>Novel sulphate-reducing endosymbionts in the free-living metamonad Anaeramoeba.</title>
        <authorList>
            <person name="Jerlstrom-Hultqvist J."/>
            <person name="Cepicka I."/>
            <person name="Gallot-Lavallee L."/>
            <person name="Salas-Leiva D."/>
            <person name="Curtis B.A."/>
            <person name="Zahonova K."/>
            <person name="Pipaliya S."/>
            <person name="Dacks J."/>
            <person name="Roger A.J."/>
        </authorList>
    </citation>
    <scope>NUCLEOTIDE SEQUENCE</scope>
    <source>
        <strain evidence="15">BMAN</strain>
    </source>
</reference>
<dbReference type="InterPro" id="IPR034016">
    <property type="entry name" value="M1_APN-typ"/>
</dbReference>
<evidence type="ECO:0000256" key="5">
    <source>
        <dbReference type="ARBA" id="ARBA00022801"/>
    </source>
</evidence>
<evidence type="ECO:0000313" key="16">
    <source>
        <dbReference type="Proteomes" id="UP001149090"/>
    </source>
</evidence>
<dbReference type="SUPFAM" id="SSF55486">
    <property type="entry name" value="Metalloproteases ('zincins'), catalytic domain"/>
    <property type="match status" value="1"/>
</dbReference>
<dbReference type="FunFam" id="1.10.390.10:FF:000001">
    <property type="entry name" value="Aminopeptidase"/>
    <property type="match status" value="1"/>
</dbReference>
<accession>A0A9Q0LH22</accession>
<dbReference type="PANTHER" id="PTHR11533">
    <property type="entry name" value="PROTEASE M1 ZINC METALLOPROTEASE"/>
    <property type="match status" value="1"/>
</dbReference>
<feature type="domain" description="Peptidase M1 membrane alanine aminopeptidase" evidence="12">
    <location>
        <begin position="232"/>
        <end position="448"/>
    </location>
</feature>
<evidence type="ECO:0000256" key="2">
    <source>
        <dbReference type="ARBA" id="ARBA00022438"/>
    </source>
</evidence>
<dbReference type="SUPFAM" id="SSF63737">
    <property type="entry name" value="Leukotriene A4 hydrolase N-terminal domain"/>
    <property type="match status" value="1"/>
</dbReference>
<comment type="similarity">
    <text evidence="1 11">Belongs to the peptidase M1 family.</text>
</comment>
<keyword evidence="4 9" id="KW-0479">Metal-binding</keyword>
<dbReference type="Gene3D" id="2.60.40.1730">
    <property type="entry name" value="tricorn interacting facor f3 domain"/>
    <property type="match status" value="1"/>
</dbReference>
<keyword evidence="3 11" id="KW-0645">Protease</keyword>
<dbReference type="EC" id="3.4.11.-" evidence="11"/>
<proteinExistence type="inferred from homology"/>
<dbReference type="FunFam" id="2.60.40.1730:FF:000002">
    <property type="entry name" value="Aminopeptidase"/>
    <property type="match status" value="1"/>
</dbReference>
<evidence type="ECO:0000256" key="10">
    <source>
        <dbReference type="PIRSR" id="PIRSR634016-4"/>
    </source>
</evidence>